<dbReference type="PANTHER" id="PTHR43776">
    <property type="entry name" value="TRANSPORT ATP-BINDING PROTEIN"/>
    <property type="match status" value="1"/>
</dbReference>
<evidence type="ECO:0000256" key="2">
    <source>
        <dbReference type="ARBA" id="ARBA00022448"/>
    </source>
</evidence>
<dbReference type="AlphaFoldDB" id="A0AA97FGH9"/>
<proteinExistence type="inferred from homology"/>
<accession>A0AA97FGH9</accession>
<dbReference type="PROSITE" id="PS00211">
    <property type="entry name" value="ABC_TRANSPORTER_1"/>
    <property type="match status" value="2"/>
</dbReference>
<dbReference type="PROSITE" id="PS50893">
    <property type="entry name" value="ABC_TRANSPORTER_2"/>
    <property type="match status" value="2"/>
</dbReference>
<dbReference type="InterPro" id="IPR027417">
    <property type="entry name" value="P-loop_NTPase"/>
</dbReference>
<dbReference type="GO" id="GO:0016887">
    <property type="term" value="F:ATP hydrolysis activity"/>
    <property type="evidence" value="ECO:0007669"/>
    <property type="project" value="InterPro"/>
</dbReference>
<dbReference type="GO" id="GO:0055085">
    <property type="term" value="P:transmembrane transport"/>
    <property type="evidence" value="ECO:0007669"/>
    <property type="project" value="UniProtKB-ARBA"/>
</dbReference>
<sequence>MTGRGPDEAPALAAENLAVSYRRGGVPRAVVHGVSLRVPRGATVALVGQSGSGKSTIALAAAGLLPGNGAVTGGAIRIGDEDVTAYDDRAWRTLRGRHVGYVPQDPLSSLDPLQTIGSRLRGELRGHGVARRDRARRSVELLEHVGIADAAHKLRSYPHELSGGQLQRVLIAVAIAGSPSLLIADEPTSALDVTVQQTILDLIERLQQELGLSVLLITHDLALASDRASEIAVLRDGRLVDRGPTAEVLDAPSDVYTRTLFANAPALTPDRYRERVRAEEDDGASVAITVEGLVKRFPGTSSPAVDGIDLAVRRGSIHALVGESGSGKSTVARAVSGLASFDDGVIRIGDRELPRRAPASNPHARELQLVYQNPLAALDPRLSVRRAVEEPLALHGSLDAGERRARVRAALDRVALPSDVLERRPSELSGGQRQRVAIARALALEPRILVLDEPTSALDVTVQAQIVDLLMDLRDEEGLSYLFISHDLSLVRQIADEVSVLERGRLVEHASSARLFAAPQHPCTARLIAAVPGRGGAPSRSRRPAAAAAPVG</sequence>
<dbReference type="Pfam" id="PF00005">
    <property type="entry name" value="ABC_tran"/>
    <property type="match status" value="2"/>
</dbReference>
<dbReference type="Proteomes" id="UP001305498">
    <property type="component" value="Chromosome"/>
</dbReference>
<dbReference type="KEGG" id="mbet:N8K70_12760"/>
<dbReference type="NCBIfam" id="NF008453">
    <property type="entry name" value="PRK11308.1"/>
    <property type="match status" value="2"/>
</dbReference>
<evidence type="ECO:0000256" key="4">
    <source>
        <dbReference type="ARBA" id="ARBA00022840"/>
    </source>
</evidence>
<dbReference type="GO" id="GO:0005524">
    <property type="term" value="F:ATP binding"/>
    <property type="evidence" value="ECO:0007669"/>
    <property type="project" value="UniProtKB-KW"/>
</dbReference>
<dbReference type="PANTHER" id="PTHR43776:SF7">
    <property type="entry name" value="D,D-DIPEPTIDE TRANSPORT ATP-BINDING PROTEIN DDPF-RELATED"/>
    <property type="match status" value="1"/>
</dbReference>
<gene>
    <name evidence="6" type="ORF">N8K70_12760</name>
</gene>
<organism evidence="6 7">
    <name type="scientific">Microbacterium betulae</name>
    <dbReference type="NCBI Taxonomy" id="2981139"/>
    <lineage>
        <taxon>Bacteria</taxon>
        <taxon>Bacillati</taxon>
        <taxon>Actinomycetota</taxon>
        <taxon>Actinomycetes</taxon>
        <taxon>Micrococcales</taxon>
        <taxon>Microbacteriaceae</taxon>
        <taxon>Microbacterium</taxon>
    </lineage>
</organism>
<dbReference type="RefSeq" id="WP_317138723.1">
    <property type="nucleotide sequence ID" value="NZ_CP118157.1"/>
</dbReference>
<dbReference type="CDD" id="cd03257">
    <property type="entry name" value="ABC_NikE_OppD_transporters"/>
    <property type="match status" value="2"/>
</dbReference>
<feature type="domain" description="ABC transporter" evidence="5">
    <location>
        <begin position="12"/>
        <end position="261"/>
    </location>
</feature>
<dbReference type="InterPro" id="IPR050319">
    <property type="entry name" value="ABC_transp_ATP-bind"/>
</dbReference>
<dbReference type="EMBL" id="CP118157">
    <property type="protein sequence ID" value="WOF22248.1"/>
    <property type="molecule type" value="Genomic_DNA"/>
</dbReference>
<feature type="domain" description="ABC transporter" evidence="5">
    <location>
        <begin position="288"/>
        <end position="528"/>
    </location>
</feature>
<evidence type="ECO:0000313" key="6">
    <source>
        <dbReference type="EMBL" id="WOF22248.1"/>
    </source>
</evidence>
<dbReference type="SUPFAM" id="SSF52540">
    <property type="entry name" value="P-loop containing nucleoside triphosphate hydrolases"/>
    <property type="match status" value="2"/>
</dbReference>
<protein>
    <submittedName>
        <fullName evidence="6">ABC transporter ATP-binding protein</fullName>
    </submittedName>
</protein>
<keyword evidence="3" id="KW-0547">Nucleotide-binding</keyword>
<dbReference type="InterPro" id="IPR003439">
    <property type="entry name" value="ABC_transporter-like_ATP-bd"/>
</dbReference>
<dbReference type="NCBIfam" id="NF007739">
    <property type="entry name" value="PRK10419.1"/>
    <property type="match status" value="2"/>
</dbReference>
<evidence type="ECO:0000256" key="1">
    <source>
        <dbReference type="ARBA" id="ARBA00005417"/>
    </source>
</evidence>
<evidence type="ECO:0000313" key="7">
    <source>
        <dbReference type="Proteomes" id="UP001305498"/>
    </source>
</evidence>
<dbReference type="SMART" id="SM00382">
    <property type="entry name" value="AAA"/>
    <property type="match status" value="2"/>
</dbReference>
<dbReference type="Gene3D" id="3.40.50.300">
    <property type="entry name" value="P-loop containing nucleotide triphosphate hydrolases"/>
    <property type="match status" value="2"/>
</dbReference>
<keyword evidence="2" id="KW-0813">Transport</keyword>
<name>A0AA97FGH9_9MICO</name>
<reference evidence="6 7" key="1">
    <citation type="submission" date="2023-02" db="EMBL/GenBank/DDBJ databases">
        <title>Microbacterium betulae sp. nov., isolated from birch wood.</title>
        <authorList>
            <person name="Pasciak M."/>
            <person name="Pawlik K.J."/>
            <person name="Martynowski D."/>
            <person name="Laczmanski L."/>
            <person name="Ciekot J."/>
            <person name="Szponar B."/>
            <person name="Wojcik-Fatla A."/>
            <person name="Mackiewicz B."/>
            <person name="Farian E."/>
            <person name="Cholewa G."/>
            <person name="Cholewa A."/>
            <person name="Dutkiewicz J."/>
        </authorList>
    </citation>
    <scope>NUCLEOTIDE SEQUENCE [LARGE SCALE GENOMIC DNA]</scope>
    <source>
        <strain evidence="6 7">AB</strain>
    </source>
</reference>
<evidence type="ECO:0000259" key="5">
    <source>
        <dbReference type="PROSITE" id="PS50893"/>
    </source>
</evidence>
<keyword evidence="7" id="KW-1185">Reference proteome</keyword>
<comment type="similarity">
    <text evidence="1">Belongs to the ABC transporter superfamily.</text>
</comment>
<dbReference type="InterPro" id="IPR003593">
    <property type="entry name" value="AAA+_ATPase"/>
</dbReference>
<evidence type="ECO:0000256" key="3">
    <source>
        <dbReference type="ARBA" id="ARBA00022741"/>
    </source>
</evidence>
<keyword evidence="4 6" id="KW-0067">ATP-binding</keyword>
<dbReference type="InterPro" id="IPR017871">
    <property type="entry name" value="ABC_transporter-like_CS"/>
</dbReference>